<dbReference type="InterPro" id="IPR014922">
    <property type="entry name" value="YdhG-like"/>
</dbReference>
<evidence type="ECO:0000313" key="2">
    <source>
        <dbReference type="EMBL" id="TXK51877.1"/>
    </source>
</evidence>
<dbReference type="EMBL" id="VRTY01000007">
    <property type="protein sequence ID" value="TXK51877.1"/>
    <property type="molecule type" value="Genomic_DNA"/>
</dbReference>
<sequence length="119" mass="13973">MRTKTTPNQVDHYLDTLQADKLPLAIKLRNIIQNAVPHLEETFRWDNPCYFFYGPVCYFASSRNCLHLGFFRGEELDDPAKRLVSRKGGYPHIILRTEEDIDQPYFEDLIRQAVTLNQN</sequence>
<proteinExistence type="predicted"/>
<protein>
    <submittedName>
        <fullName evidence="2">DUF1801 domain-containing protein</fullName>
    </submittedName>
</protein>
<evidence type="ECO:0000313" key="3">
    <source>
        <dbReference type="Proteomes" id="UP000321926"/>
    </source>
</evidence>
<dbReference type="Gene3D" id="3.90.1150.200">
    <property type="match status" value="1"/>
</dbReference>
<reference evidence="2 3" key="1">
    <citation type="submission" date="2019-08" db="EMBL/GenBank/DDBJ databases">
        <authorList>
            <person name="Shi S."/>
        </authorList>
    </citation>
    <scope>NUCLEOTIDE SEQUENCE [LARGE SCALE GENOMIC DNA]</scope>
    <source>
        <strain evidence="2 3">GY10130</strain>
    </source>
</reference>
<dbReference type="RefSeq" id="WP_147920245.1">
    <property type="nucleotide sequence ID" value="NZ_VRTY01000007.1"/>
</dbReference>
<keyword evidence="3" id="KW-1185">Reference proteome</keyword>
<dbReference type="Proteomes" id="UP000321926">
    <property type="component" value="Unassembled WGS sequence"/>
</dbReference>
<organism evidence="2 3">
    <name type="scientific">Pontibacter qinzhouensis</name>
    <dbReference type="NCBI Taxonomy" id="2603253"/>
    <lineage>
        <taxon>Bacteria</taxon>
        <taxon>Pseudomonadati</taxon>
        <taxon>Bacteroidota</taxon>
        <taxon>Cytophagia</taxon>
        <taxon>Cytophagales</taxon>
        <taxon>Hymenobacteraceae</taxon>
        <taxon>Pontibacter</taxon>
    </lineage>
</organism>
<evidence type="ECO:0000259" key="1">
    <source>
        <dbReference type="Pfam" id="PF08818"/>
    </source>
</evidence>
<gene>
    <name evidence="2" type="ORF">FVR03_02785</name>
</gene>
<dbReference type="Pfam" id="PF08818">
    <property type="entry name" value="DUF1801"/>
    <property type="match status" value="1"/>
</dbReference>
<name>A0A5C8KDD4_9BACT</name>
<dbReference type="AlphaFoldDB" id="A0A5C8KDD4"/>
<accession>A0A5C8KDD4</accession>
<feature type="domain" description="YdhG-like" evidence="1">
    <location>
        <begin position="26"/>
        <end position="114"/>
    </location>
</feature>
<dbReference type="OrthoDB" id="852164at2"/>
<comment type="caution">
    <text evidence="2">The sequence shown here is derived from an EMBL/GenBank/DDBJ whole genome shotgun (WGS) entry which is preliminary data.</text>
</comment>
<dbReference type="SUPFAM" id="SSF159888">
    <property type="entry name" value="YdhG-like"/>
    <property type="match status" value="1"/>
</dbReference>